<organism evidence="5 6">
    <name type="scientific">Nocardia jinanensis</name>
    <dbReference type="NCBI Taxonomy" id="382504"/>
    <lineage>
        <taxon>Bacteria</taxon>
        <taxon>Bacillati</taxon>
        <taxon>Actinomycetota</taxon>
        <taxon>Actinomycetes</taxon>
        <taxon>Mycobacteriales</taxon>
        <taxon>Nocardiaceae</taxon>
        <taxon>Nocardia</taxon>
    </lineage>
</organism>
<dbReference type="PANTHER" id="PTHR42794:SF2">
    <property type="entry name" value="ABC TRANSPORTER ATP-BINDING PROTEIN"/>
    <property type="match status" value="1"/>
</dbReference>
<feature type="domain" description="ABC transporter" evidence="4">
    <location>
        <begin position="3"/>
        <end position="234"/>
    </location>
</feature>
<keyword evidence="3 5" id="KW-0067">ATP-binding</keyword>
<dbReference type="Pfam" id="PF00005">
    <property type="entry name" value="ABC_tran"/>
    <property type="match status" value="1"/>
</dbReference>
<dbReference type="CDD" id="cd03214">
    <property type="entry name" value="ABC_Iron-Siderophores_B12_Hemin"/>
    <property type="match status" value="1"/>
</dbReference>
<dbReference type="SMART" id="SM00382">
    <property type="entry name" value="AAA"/>
    <property type="match status" value="1"/>
</dbReference>
<keyword evidence="6" id="KW-1185">Reference proteome</keyword>
<dbReference type="SUPFAM" id="SSF52540">
    <property type="entry name" value="P-loop containing nucleoside triphosphate hydrolases"/>
    <property type="match status" value="1"/>
</dbReference>
<dbReference type="EMBL" id="BMMH01000016">
    <property type="protein sequence ID" value="GGL34737.1"/>
    <property type="molecule type" value="Genomic_DNA"/>
</dbReference>
<keyword evidence="1" id="KW-0813">Transport</keyword>
<protein>
    <submittedName>
        <fullName evidence="5">ABC transporter ATP-binding protein</fullName>
    </submittedName>
</protein>
<dbReference type="InterPro" id="IPR027417">
    <property type="entry name" value="P-loop_NTPase"/>
</dbReference>
<evidence type="ECO:0000256" key="1">
    <source>
        <dbReference type="ARBA" id="ARBA00022448"/>
    </source>
</evidence>
<name>A0A917VXV8_9NOCA</name>
<evidence type="ECO:0000313" key="5">
    <source>
        <dbReference type="EMBL" id="GGL34737.1"/>
    </source>
</evidence>
<sequence>MTLNAQNLFWSRAGNLVVDDVTVQPEIGQTVGLLGPNGSGKSSLLRLLAGISRPDRGEVTLDGTPLRRLGRRPLARRIAMVGQHAHTDVDITVHDVVRLGRIPHRDLFGQDPDEESAIARALRATGLADHARRTWSTLSGGERQRAQIARALAQEPGELLLDEPTNHLDIAHQLDILDLVTRLPVTTVVALHDLNLAAMFCDYILVLDRGGVAAHGTPAETLTERLVRDVYGVDATITIDDGVPVVRYRRSAVTPGTIP</sequence>
<dbReference type="RefSeq" id="WP_058856960.1">
    <property type="nucleotide sequence ID" value="NZ_BMMH01000016.1"/>
</dbReference>
<dbReference type="Gene3D" id="3.40.50.300">
    <property type="entry name" value="P-loop containing nucleotide triphosphate hydrolases"/>
    <property type="match status" value="1"/>
</dbReference>
<reference evidence="5" key="2">
    <citation type="submission" date="2020-09" db="EMBL/GenBank/DDBJ databases">
        <authorList>
            <person name="Sun Q."/>
            <person name="Zhou Y."/>
        </authorList>
    </citation>
    <scope>NUCLEOTIDE SEQUENCE</scope>
    <source>
        <strain evidence="5">CGMCC 4.3508</strain>
    </source>
</reference>
<keyword evidence="2" id="KW-0547">Nucleotide-binding</keyword>
<dbReference type="InterPro" id="IPR003593">
    <property type="entry name" value="AAA+_ATPase"/>
</dbReference>
<accession>A0A917VXV8</accession>
<dbReference type="FunFam" id="3.40.50.300:FF:000134">
    <property type="entry name" value="Iron-enterobactin ABC transporter ATP-binding protein"/>
    <property type="match status" value="1"/>
</dbReference>
<comment type="caution">
    <text evidence="5">The sequence shown here is derived from an EMBL/GenBank/DDBJ whole genome shotgun (WGS) entry which is preliminary data.</text>
</comment>
<dbReference type="AlphaFoldDB" id="A0A917VXV8"/>
<evidence type="ECO:0000256" key="3">
    <source>
        <dbReference type="ARBA" id="ARBA00022840"/>
    </source>
</evidence>
<evidence type="ECO:0000256" key="2">
    <source>
        <dbReference type="ARBA" id="ARBA00022741"/>
    </source>
</evidence>
<reference evidence="5" key="1">
    <citation type="journal article" date="2014" name="Int. J. Syst. Evol. Microbiol.">
        <title>Complete genome sequence of Corynebacterium casei LMG S-19264T (=DSM 44701T), isolated from a smear-ripened cheese.</title>
        <authorList>
            <consortium name="US DOE Joint Genome Institute (JGI-PGF)"/>
            <person name="Walter F."/>
            <person name="Albersmeier A."/>
            <person name="Kalinowski J."/>
            <person name="Ruckert C."/>
        </authorList>
    </citation>
    <scope>NUCLEOTIDE SEQUENCE</scope>
    <source>
        <strain evidence="5">CGMCC 4.3508</strain>
    </source>
</reference>
<dbReference type="Proteomes" id="UP000638263">
    <property type="component" value="Unassembled WGS sequence"/>
</dbReference>
<evidence type="ECO:0000313" key="6">
    <source>
        <dbReference type="Proteomes" id="UP000638263"/>
    </source>
</evidence>
<dbReference type="PANTHER" id="PTHR42794">
    <property type="entry name" value="HEMIN IMPORT ATP-BINDING PROTEIN HMUV"/>
    <property type="match status" value="1"/>
</dbReference>
<evidence type="ECO:0000259" key="4">
    <source>
        <dbReference type="PROSITE" id="PS50893"/>
    </source>
</evidence>
<dbReference type="GO" id="GO:0016887">
    <property type="term" value="F:ATP hydrolysis activity"/>
    <property type="evidence" value="ECO:0007669"/>
    <property type="project" value="InterPro"/>
</dbReference>
<dbReference type="PROSITE" id="PS50893">
    <property type="entry name" value="ABC_TRANSPORTER_2"/>
    <property type="match status" value="1"/>
</dbReference>
<dbReference type="InterPro" id="IPR003439">
    <property type="entry name" value="ABC_transporter-like_ATP-bd"/>
</dbReference>
<dbReference type="PROSITE" id="PS00211">
    <property type="entry name" value="ABC_TRANSPORTER_1"/>
    <property type="match status" value="1"/>
</dbReference>
<gene>
    <name evidence="5" type="ORF">GCM10011588_56840</name>
</gene>
<proteinExistence type="predicted"/>
<dbReference type="InterPro" id="IPR017871">
    <property type="entry name" value="ABC_transporter-like_CS"/>
</dbReference>
<dbReference type="GO" id="GO:0005524">
    <property type="term" value="F:ATP binding"/>
    <property type="evidence" value="ECO:0007669"/>
    <property type="project" value="UniProtKB-KW"/>
</dbReference>